<dbReference type="InterPro" id="IPR036249">
    <property type="entry name" value="Thioredoxin-like_sf"/>
</dbReference>
<reference evidence="1 2" key="1">
    <citation type="submission" date="2019-03" db="EMBL/GenBank/DDBJ databases">
        <title>Genomic Encyclopedia of Type Strains, Phase IV (KMG-IV): sequencing the most valuable type-strain genomes for metagenomic binning, comparative biology and taxonomic classification.</title>
        <authorList>
            <person name="Goeker M."/>
        </authorList>
    </citation>
    <scope>NUCLEOTIDE SEQUENCE [LARGE SCALE GENOMIC DNA]</scope>
    <source>
        <strain evidence="1 2">DSM 23344</strain>
    </source>
</reference>
<proteinExistence type="predicted"/>
<dbReference type="OrthoDB" id="8537427at2"/>
<evidence type="ECO:0000313" key="2">
    <source>
        <dbReference type="Proteomes" id="UP000294980"/>
    </source>
</evidence>
<dbReference type="Gene3D" id="3.40.30.10">
    <property type="entry name" value="Glutaredoxin"/>
    <property type="match status" value="1"/>
</dbReference>
<gene>
    <name evidence="1" type="ORF">EV688_107124</name>
</gene>
<sequence length="85" mass="9542">METAKKGHMMLYSTGACHLCEQASALLDRVLLDTPEASYSTVDISDSDTLFDRYGWLIPVVRFADGSELSWPFDESALRQRLQAL</sequence>
<dbReference type="InterPro" id="IPR008554">
    <property type="entry name" value="Glutaredoxin-like"/>
</dbReference>
<protein>
    <submittedName>
        <fullName evidence="1">Glutaredoxin-like protein DUF836</fullName>
    </submittedName>
</protein>
<dbReference type="Proteomes" id="UP000294980">
    <property type="component" value="Unassembled WGS sequence"/>
</dbReference>
<dbReference type="EMBL" id="SLWX01000007">
    <property type="protein sequence ID" value="TCO75702.1"/>
    <property type="molecule type" value="Genomic_DNA"/>
</dbReference>
<comment type="caution">
    <text evidence="1">The sequence shown here is derived from an EMBL/GenBank/DDBJ whole genome shotgun (WGS) entry which is preliminary data.</text>
</comment>
<dbReference type="AlphaFoldDB" id="A0A4R2KSD4"/>
<evidence type="ECO:0000313" key="1">
    <source>
        <dbReference type="EMBL" id="TCO75702.1"/>
    </source>
</evidence>
<dbReference type="Pfam" id="PF05768">
    <property type="entry name" value="Glrx-like"/>
    <property type="match status" value="1"/>
</dbReference>
<organism evidence="1 2">
    <name type="scientific">Chromatocurvus halotolerans</name>
    <dbReference type="NCBI Taxonomy" id="1132028"/>
    <lineage>
        <taxon>Bacteria</taxon>
        <taxon>Pseudomonadati</taxon>
        <taxon>Pseudomonadota</taxon>
        <taxon>Gammaproteobacteria</taxon>
        <taxon>Cellvibrionales</taxon>
        <taxon>Halieaceae</taxon>
        <taxon>Chromatocurvus</taxon>
    </lineage>
</organism>
<keyword evidence="2" id="KW-1185">Reference proteome</keyword>
<name>A0A4R2KSD4_9GAMM</name>
<dbReference type="SUPFAM" id="SSF52833">
    <property type="entry name" value="Thioredoxin-like"/>
    <property type="match status" value="1"/>
</dbReference>
<accession>A0A4R2KSD4</accession>
<dbReference type="PROSITE" id="PS51257">
    <property type="entry name" value="PROKAR_LIPOPROTEIN"/>
    <property type="match status" value="1"/>
</dbReference>